<evidence type="ECO:0000256" key="1">
    <source>
        <dbReference type="ARBA" id="ARBA00022801"/>
    </source>
</evidence>
<sequence length="933" mass="98849">MPSPLTRRQNRLTTAAIVAIALTLAALPGGVANASTTASMQQPSASSSDDFERVTGPLGSAWVADRGTWSIASGKAQKAAGPGNNVATHRGLQLGTAYTVAADVDIVSPSPAAREWSGVVANVQGRTSLSYYVLRATTAGGGRDAQWQLLQMANNSTPTVLAQGTVAAPYGTPLRLLLSRDGRDFQVAVTNAATGSILAEATHQLAVTDPTRIGGWAGLYLNSGNLRARDFGLTTTTPAVAPPGTLNCKPAGEYDFSEADQQILETVPVGTTFAGMPVTQRVLTDGADQYVAYYDQDRRLTIAHRDIDATTEWTQQILPTSIGWDSHNYVSLGLDRDRNLHVSGNMHNVALIYFRTSTPGDITTLSPVANMVSPQTENSVTYPEFVNRKDGSLVFSHRNGGSGDGVTYFNVYDESSRTWTRLVDQPLFNGEGSTANPAGTWNAYFENPLLGPDGSFHMIWVWRDTPDAATNSLLTYAKSENLVDWFDSAGNPLTSPFRYGEADIVDPIPDGGGLLNGNAKLGFDAAGAPVVSYHKYDKSGQSQVYAARADGTGEWDVRQISDWTGRWSFGGGGSLDFQVVMRGSKVMSDGNMRVDFACDANAQSIVIDDTLTAVAQAPTPALPAQITTVRGSYPGLQVNLQTDLAGPTEEGTWYLRAESLPSNRDLPRTEWPREGSALELVHVGVAASPADTTDLAAALAEAERRLTEAYSAGSWAPFEAARSHASRTLAEPDATQDDVDDATAALSSAQSALVSALTRLSLTIDSDAVAVGGSIDLSRVRATGTYADGRSAPVATSDLTASPVDTTSPGPTTLTMTASADAVTTGAAPVRASLPLRVLVVWDPASVYTAGDVVLHDGSEWTATWWTRSQTPGGPQGAWQELRTSPDGTVIWTASRIFQAGDVVVHDGVSYEAKWWTRAQAPGEPNGPWKARG</sequence>
<dbReference type="GO" id="GO:0004553">
    <property type="term" value="F:hydrolase activity, hydrolyzing O-glycosyl compounds"/>
    <property type="evidence" value="ECO:0007669"/>
    <property type="project" value="InterPro"/>
</dbReference>
<feature type="domain" description="Chitin-binding type-3" evidence="4">
    <location>
        <begin position="889"/>
        <end position="932"/>
    </location>
</feature>
<dbReference type="OrthoDB" id="223410at2"/>
<feature type="region of interest" description="Disordered" evidence="2">
    <location>
        <begin position="789"/>
        <end position="811"/>
    </location>
</feature>
<dbReference type="CDD" id="cd12215">
    <property type="entry name" value="ChiC_BD"/>
    <property type="match status" value="2"/>
</dbReference>
<name>A0A5C8HUW3_9MICO</name>
<keyword evidence="3" id="KW-0732">Signal</keyword>
<dbReference type="InterPro" id="IPR036573">
    <property type="entry name" value="CBM_sf_5/12"/>
</dbReference>
<feature type="chain" id="PRO_5023057924" description="Chitin-binding type-3 domain-containing protein" evidence="3">
    <location>
        <begin position="35"/>
        <end position="933"/>
    </location>
</feature>
<dbReference type="GO" id="GO:0030246">
    <property type="term" value="F:carbohydrate binding"/>
    <property type="evidence" value="ECO:0007669"/>
    <property type="project" value="InterPro"/>
</dbReference>
<dbReference type="InterPro" id="IPR003610">
    <property type="entry name" value="CBM5/12"/>
</dbReference>
<feature type="domain" description="Chitin-binding type-3" evidence="4">
    <location>
        <begin position="839"/>
        <end position="882"/>
    </location>
</feature>
<proteinExistence type="predicted"/>
<keyword evidence="6" id="KW-1185">Reference proteome</keyword>
<organism evidence="5 6">
    <name type="scientific">Microbacterium hatanonis</name>
    <dbReference type="NCBI Taxonomy" id="404366"/>
    <lineage>
        <taxon>Bacteria</taxon>
        <taxon>Bacillati</taxon>
        <taxon>Actinomycetota</taxon>
        <taxon>Actinomycetes</taxon>
        <taxon>Micrococcales</taxon>
        <taxon>Microbacteriaceae</taxon>
        <taxon>Microbacterium</taxon>
    </lineage>
</organism>
<gene>
    <name evidence="5" type="ORF">FVP77_12560</name>
</gene>
<keyword evidence="1" id="KW-0378">Hydrolase</keyword>
<evidence type="ECO:0000256" key="3">
    <source>
        <dbReference type="SAM" id="SignalP"/>
    </source>
</evidence>
<accession>A0A5C8HUW3</accession>
<dbReference type="EMBL" id="VRSV01000002">
    <property type="protein sequence ID" value="TXK09727.1"/>
    <property type="molecule type" value="Genomic_DNA"/>
</dbReference>
<evidence type="ECO:0000313" key="5">
    <source>
        <dbReference type="EMBL" id="TXK09727.1"/>
    </source>
</evidence>
<dbReference type="RefSeq" id="WP_147894928.1">
    <property type="nucleotide sequence ID" value="NZ_BAAANR010000001.1"/>
</dbReference>
<dbReference type="SUPFAM" id="SSF51055">
    <property type="entry name" value="Carbohydrate binding domain"/>
    <property type="match status" value="2"/>
</dbReference>
<dbReference type="Gene3D" id="2.10.10.20">
    <property type="entry name" value="Carbohydrate-binding module superfamily 5/12"/>
    <property type="match status" value="2"/>
</dbReference>
<evidence type="ECO:0000313" key="6">
    <source>
        <dbReference type="Proteomes" id="UP000321034"/>
    </source>
</evidence>
<dbReference type="GO" id="GO:0005975">
    <property type="term" value="P:carbohydrate metabolic process"/>
    <property type="evidence" value="ECO:0007669"/>
    <property type="project" value="InterPro"/>
</dbReference>
<dbReference type="Pfam" id="PF02839">
    <property type="entry name" value="CBM_5_12"/>
    <property type="match status" value="2"/>
</dbReference>
<dbReference type="Pfam" id="PF15892">
    <property type="entry name" value="BNR_4"/>
    <property type="match status" value="1"/>
</dbReference>
<evidence type="ECO:0000256" key="2">
    <source>
        <dbReference type="SAM" id="MobiDB-lite"/>
    </source>
</evidence>
<dbReference type="Gene3D" id="1.20.1270.90">
    <property type="entry name" value="AF1782-like"/>
    <property type="match status" value="1"/>
</dbReference>
<feature type="signal peptide" evidence="3">
    <location>
        <begin position="1"/>
        <end position="34"/>
    </location>
</feature>
<dbReference type="GO" id="GO:0005576">
    <property type="term" value="C:extracellular region"/>
    <property type="evidence" value="ECO:0007669"/>
    <property type="project" value="InterPro"/>
</dbReference>
<comment type="caution">
    <text evidence="5">The sequence shown here is derived from an EMBL/GenBank/DDBJ whole genome shotgun (WGS) entry which is preliminary data.</text>
</comment>
<dbReference type="Proteomes" id="UP000321034">
    <property type="component" value="Unassembled WGS sequence"/>
</dbReference>
<reference evidence="5 6" key="1">
    <citation type="submission" date="2019-08" db="EMBL/GenBank/DDBJ databases">
        <authorList>
            <person name="Dong K."/>
        </authorList>
    </citation>
    <scope>NUCLEOTIDE SEQUENCE [LARGE SCALE GENOMIC DNA]</scope>
    <source>
        <strain evidence="5 6">JCM14558</strain>
    </source>
</reference>
<dbReference type="AlphaFoldDB" id="A0A5C8HUW3"/>
<dbReference type="SMART" id="SM00495">
    <property type="entry name" value="ChtBD3"/>
    <property type="match status" value="2"/>
</dbReference>
<protein>
    <recommendedName>
        <fullName evidence="4">Chitin-binding type-3 domain-containing protein</fullName>
    </recommendedName>
</protein>
<dbReference type="Gene3D" id="2.60.120.560">
    <property type="entry name" value="Exo-inulinase, domain 1"/>
    <property type="match status" value="1"/>
</dbReference>
<evidence type="ECO:0000259" key="4">
    <source>
        <dbReference type="SMART" id="SM00495"/>
    </source>
</evidence>